<feature type="transmembrane region" description="Helical" evidence="8">
    <location>
        <begin position="25"/>
        <end position="50"/>
    </location>
</feature>
<evidence type="ECO:0000256" key="1">
    <source>
        <dbReference type="ARBA" id="ARBA00004127"/>
    </source>
</evidence>
<feature type="compositionally biased region" description="Low complexity" evidence="7">
    <location>
        <begin position="388"/>
        <end position="408"/>
    </location>
</feature>
<keyword evidence="4 8" id="KW-1133">Transmembrane helix</keyword>
<dbReference type="OrthoDB" id="192544at2759"/>
<keyword evidence="3 8" id="KW-0812">Transmembrane</keyword>
<comment type="subcellular location">
    <subcellularLocation>
        <location evidence="1">Endomembrane system</location>
        <topology evidence="1">Multi-pass membrane protein</topology>
    </subcellularLocation>
    <subcellularLocation>
        <location evidence="2">Lysosome membrane</location>
    </subcellularLocation>
</comment>
<dbReference type="GeneID" id="105444365"/>
<dbReference type="InParanoid" id="A0A7M7PMY2"/>
<feature type="transmembrane region" description="Helical" evidence="8">
    <location>
        <begin position="62"/>
        <end position="82"/>
    </location>
</feature>
<evidence type="ECO:0008006" key="11">
    <source>
        <dbReference type="Google" id="ProtNLM"/>
    </source>
</evidence>
<dbReference type="OMA" id="CCMCKLS"/>
<dbReference type="AlphaFoldDB" id="A0A7M7PMY2"/>
<evidence type="ECO:0000313" key="9">
    <source>
        <dbReference type="EnsemblMetazoa" id="XP_030854263"/>
    </source>
</evidence>
<evidence type="ECO:0000313" key="10">
    <source>
        <dbReference type="Proteomes" id="UP000007110"/>
    </source>
</evidence>
<protein>
    <recommendedName>
        <fullName evidence="11">Integral membrane protein GPR137B</fullName>
    </recommendedName>
</protein>
<dbReference type="KEGG" id="spu:105444365"/>
<dbReference type="PANTHER" id="PTHR15146:SF3">
    <property type="entry name" value="THH1_TOM1_TOM3 DOMAIN-CONTAINING PROTEIN"/>
    <property type="match status" value="1"/>
</dbReference>
<dbReference type="FunCoup" id="A0A7M7PMY2">
    <property type="interactions" value="537"/>
</dbReference>
<evidence type="ECO:0000256" key="2">
    <source>
        <dbReference type="ARBA" id="ARBA00004656"/>
    </source>
</evidence>
<evidence type="ECO:0000256" key="6">
    <source>
        <dbReference type="ARBA" id="ARBA00023228"/>
    </source>
</evidence>
<keyword evidence="6" id="KW-0458">Lysosome</keyword>
<feature type="transmembrane region" description="Helical" evidence="8">
    <location>
        <begin position="186"/>
        <end position="203"/>
    </location>
</feature>
<evidence type="ECO:0000256" key="4">
    <source>
        <dbReference type="ARBA" id="ARBA00022989"/>
    </source>
</evidence>
<dbReference type="GO" id="GO:1904263">
    <property type="term" value="P:positive regulation of TORC1 signaling"/>
    <property type="evidence" value="ECO:0000318"/>
    <property type="project" value="GO_Central"/>
</dbReference>
<feature type="transmembrane region" description="Helical" evidence="8">
    <location>
        <begin position="215"/>
        <end position="234"/>
    </location>
</feature>
<accession>A0A7M7PMY2</accession>
<dbReference type="EnsemblMetazoa" id="XM_030998403">
    <property type="protein sequence ID" value="XP_030854263"/>
    <property type="gene ID" value="LOC105444365"/>
</dbReference>
<dbReference type="GO" id="GO:0005765">
    <property type="term" value="C:lysosomal membrane"/>
    <property type="evidence" value="ECO:0000318"/>
    <property type="project" value="GO_Central"/>
</dbReference>
<name>A0A7M7PMY2_STRPU</name>
<dbReference type="GO" id="GO:0012505">
    <property type="term" value="C:endomembrane system"/>
    <property type="evidence" value="ECO:0007669"/>
    <property type="project" value="UniProtKB-SubCell"/>
</dbReference>
<proteinExistence type="predicted"/>
<feature type="transmembrane region" description="Helical" evidence="8">
    <location>
        <begin position="272"/>
        <end position="294"/>
    </location>
</feature>
<evidence type="ECO:0000256" key="7">
    <source>
        <dbReference type="SAM" id="MobiDB-lite"/>
    </source>
</evidence>
<evidence type="ECO:0000256" key="8">
    <source>
        <dbReference type="SAM" id="Phobius"/>
    </source>
</evidence>
<dbReference type="RefSeq" id="XP_030854263.1">
    <property type="nucleotide sequence ID" value="XM_030998403.1"/>
</dbReference>
<dbReference type="InterPro" id="IPR029723">
    <property type="entry name" value="GPR137"/>
</dbReference>
<reference evidence="10" key="1">
    <citation type="submission" date="2015-02" db="EMBL/GenBank/DDBJ databases">
        <title>Genome sequencing for Strongylocentrotus purpuratus.</title>
        <authorList>
            <person name="Murali S."/>
            <person name="Liu Y."/>
            <person name="Vee V."/>
            <person name="English A."/>
            <person name="Wang M."/>
            <person name="Skinner E."/>
            <person name="Han Y."/>
            <person name="Muzny D.M."/>
            <person name="Worley K.C."/>
            <person name="Gibbs R.A."/>
        </authorList>
    </citation>
    <scope>NUCLEOTIDE SEQUENCE</scope>
</reference>
<keyword evidence="5 8" id="KW-0472">Membrane</keyword>
<keyword evidence="10" id="KW-1185">Reference proteome</keyword>
<sequence>MSLPISTLAPLPTSWEPIVSPHVELALAVTFIVLYGLLFLFIYIQLFLILYYGHKRFSYQTVFLFLCLFWSALRTTLFSFYILNASEVNMLAFILYWLLLGFPVCLQFTSLCLLILYFAQVILKVRVRFDPDQYRRYKWRLRLAIIILPLLFTVINLVSGILIRVLDGEHAKHDTLTTRVILNEGLFLLAAVWLSICIWKITHMTSANVLLEARGTTVGQACVACVVIILLYVTRTVYNVIAVSWVQCPSFGYDWINVSDQADLITLKGNHFLAFGVVLFVWEFLPTFILVVFFRVKRFASTVQIVPQVKSGSKTPSKAYFFDNPNRYNSDDDLTRTVSTTDMRHNSMNDIPSLINTPQSLPQVGYGALFKSNSYSGQHHHPLPGTTPPLLFSGNASLSGGNSSQIYD</sequence>
<reference evidence="9" key="2">
    <citation type="submission" date="2021-01" db="UniProtKB">
        <authorList>
            <consortium name="EnsemblMetazoa"/>
        </authorList>
    </citation>
    <scope>IDENTIFICATION</scope>
</reference>
<dbReference type="CDD" id="cd21464">
    <property type="entry name" value="7tm_GPR137"/>
    <property type="match status" value="1"/>
</dbReference>
<feature type="region of interest" description="Disordered" evidence="7">
    <location>
        <begin position="377"/>
        <end position="408"/>
    </location>
</feature>
<evidence type="ECO:0000256" key="3">
    <source>
        <dbReference type="ARBA" id="ARBA00022692"/>
    </source>
</evidence>
<feature type="transmembrane region" description="Helical" evidence="8">
    <location>
        <begin position="94"/>
        <end position="123"/>
    </location>
</feature>
<feature type="transmembrane region" description="Helical" evidence="8">
    <location>
        <begin position="143"/>
        <end position="166"/>
    </location>
</feature>
<dbReference type="PANTHER" id="PTHR15146">
    <property type="entry name" value="INTEGRAL MEMBRANE PROTEIN GPR137"/>
    <property type="match status" value="1"/>
</dbReference>
<evidence type="ECO:0000256" key="5">
    <source>
        <dbReference type="ARBA" id="ARBA00023136"/>
    </source>
</evidence>
<organism evidence="9 10">
    <name type="scientific">Strongylocentrotus purpuratus</name>
    <name type="common">Purple sea urchin</name>
    <dbReference type="NCBI Taxonomy" id="7668"/>
    <lineage>
        <taxon>Eukaryota</taxon>
        <taxon>Metazoa</taxon>
        <taxon>Echinodermata</taxon>
        <taxon>Eleutherozoa</taxon>
        <taxon>Echinozoa</taxon>
        <taxon>Echinoidea</taxon>
        <taxon>Euechinoidea</taxon>
        <taxon>Echinacea</taxon>
        <taxon>Camarodonta</taxon>
        <taxon>Echinidea</taxon>
        <taxon>Strongylocentrotidae</taxon>
        <taxon>Strongylocentrotus</taxon>
    </lineage>
</organism>
<dbReference type="Proteomes" id="UP000007110">
    <property type="component" value="Unassembled WGS sequence"/>
</dbReference>